<evidence type="ECO:0000313" key="1">
    <source>
        <dbReference type="EMBL" id="EZA54631.1"/>
    </source>
</evidence>
<dbReference type="AlphaFoldDB" id="A0A026WG56"/>
<feature type="non-terminal residue" evidence="1">
    <location>
        <position position="1"/>
    </location>
</feature>
<evidence type="ECO:0000313" key="2">
    <source>
        <dbReference type="Proteomes" id="UP000053097"/>
    </source>
</evidence>
<reference evidence="1 2" key="1">
    <citation type="journal article" date="2014" name="Curr. Biol.">
        <title>The genome of the clonal raider ant Cerapachys biroi.</title>
        <authorList>
            <person name="Oxley P.R."/>
            <person name="Ji L."/>
            <person name="Fetter-Pruneda I."/>
            <person name="McKenzie S.K."/>
            <person name="Li C."/>
            <person name="Hu H."/>
            <person name="Zhang G."/>
            <person name="Kronauer D.J."/>
        </authorList>
    </citation>
    <scope>NUCLEOTIDE SEQUENCE [LARGE SCALE GENOMIC DNA]</scope>
</reference>
<dbReference type="STRING" id="2015173.A0A026WG56"/>
<dbReference type="Proteomes" id="UP000053097">
    <property type="component" value="Unassembled WGS sequence"/>
</dbReference>
<sequence>EAIPFCLITPSKVSFSLGEMSSTLSVDLITPDPEGRSLMDVLSLGHLNFRGELAFPRESRNCGPVVDHPTSPPTTSSSENLYSLYSDQTLCRELKLVCVSLRHGHNARKCEAVYHHTETDRDCCRLGGVLDSFDYGRFDRQGEAVQIRQDSWHAVGPVGSREPSPEPPQSDCSHAMMPRVTPSFHAENTQTYSSKVAWCLVSSYRVFFFSLDYRLKSHQNLKRHRNNSALLVLFKFKLYEIVIIINSYYKTAQLVLTELVYGTRCSATKEKGGRAKEDDRETYNYSPILGEQLLVDEPCYAARDSIATHIVGPGMLIARETIVFIYGVTTLNRPCGLTDKASDFGSEDCRFESCHERTRGIKCVRNIIQDLERYGSAGLLHITILSDIIGKPIKIWNYDGSLNRIVGKEKKGRPIDVEYHPIDSKHTQIGHWTLRHGKDPDDTIVDLNSCLFSVIGSQTGQDPSKLREQLVLKLKRNLQELACQVDEIIRLKGNDGITLMIGGARYNGNSPRDAAIILDNSQNVLCENCRYLGHPRGHASHPHATGNLDSVENYARSTGKRRTGFLSRNDQNLVAHLALSTQQAQNAMEKLNTPEESVSEEISTEILKAAVKPYRAALPKAKLYDCDGISRQEKKDFLTVILVMRHHQNKMCMPDADVFVVTFYPFLGKYLFYGKIEQ</sequence>
<keyword evidence="2" id="KW-1185">Reference proteome</keyword>
<dbReference type="EMBL" id="KK107238">
    <property type="protein sequence ID" value="EZA54631.1"/>
    <property type="molecule type" value="Genomic_DNA"/>
</dbReference>
<name>A0A026WG56_OOCBI</name>
<gene>
    <name evidence="1" type="ORF">X777_04916</name>
</gene>
<accession>A0A026WG56</accession>
<dbReference type="OrthoDB" id="7553586at2759"/>
<proteinExistence type="predicted"/>
<protein>
    <submittedName>
        <fullName evidence="1">Uncharacterized protein</fullName>
    </submittedName>
</protein>
<organism evidence="1 2">
    <name type="scientific">Ooceraea biroi</name>
    <name type="common">Clonal raider ant</name>
    <name type="synonym">Cerapachys biroi</name>
    <dbReference type="NCBI Taxonomy" id="2015173"/>
    <lineage>
        <taxon>Eukaryota</taxon>
        <taxon>Metazoa</taxon>
        <taxon>Ecdysozoa</taxon>
        <taxon>Arthropoda</taxon>
        <taxon>Hexapoda</taxon>
        <taxon>Insecta</taxon>
        <taxon>Pterygota</taxon>
        <taxon>Neoptera</taxon>
        <taxon>Endopterygota</taxon>
        <taxon>Hymenoptera</taxon>
        <taxon>Apocrita</taxon>
        <taxon>Aculeata</taxon>
        <taxon>Formicoidea</taxon>
        <taxon>Formicidae</taxon>
        <taxon>Dorylinae</taxon>
        <taxon>Ooceraea</taxon>
    </lineage>
</organism>